<feature type="region of interest" description="Disordered" evidence="1">
    <location>
        <begin position="19"/>
        <end position="71"/>
    </location>
</feature>
<dbReference type="EMBL" id="JAPQKI010000005">
    <property type="protein sequence ID" value="KAJ5099555.1"/>
    <property type="molecule type" value="Genomic_DNA"/>
</dbReference>
<evidence type="ECO:0000313" key="2">
    <source>
        <dbReference type="EMBL" id="KAJ5099555.1"/>
    </source>
</evidence>
<dbReference type="GeneID" id="81358029"/>
<dbReference type="AlphaFoldDB" id="A0A9W9KAY9"/>
<organism evidence="2 3">
    <name type="scientific">Penicillium argentinense</name>
    <dbReference type="NCBI Taxonomy" id="1131581"/>
    <lineage>
        <taxon>Eukaryota</taxon>
        <taxon>Fungi</taxon>
        <taxon>Dikarya</taxon>
        <taxon>Ascomycota</taxon>
        <taxon>Pezizomycotina</taxon>
        <taxon>Eurotiomycetes</taxon>
        <taxon>Eurotiomycetidae</taxon>
        <taxon>Eurotiales</taxon>
        <taxon>Aspergillaceae</taxon>
        <taxon>Penicillium</taxon>
    </lineage>
</organism>
<comment type="caution">
    <text evidence="2">The sequence shown here is derived from an EMBL/GenBank/DDBJ whole genome shotgun (WGS) entry which is preliminary data.</text>
</comment>
<evidence type="ECO:0000256" key="1">
    <source>
        <dbReference type="SAM" id="MobiDB-lite"/>
    </source>
</evidence>
<feature type="compositionally biased region" description="Low complexity" evidence="1">
    <location>
        <begin position="60"/>
        <end position="71"/>
    </location>
</feature>
<reference evidence="2" key="2">
    <citation type="journal article" date="2023" name="IMA Fungus">
        <title>Comparative genomic study of the Penicillium genus elucidates a diverse pangenome and 15 lateral gene transfer events.</title>
        <authorList>
            <person name="Petersen C."/>
            <person name="Sorensen T."/>
            <person name="Nielsen M.R."/>
            <person name="Sondergaard T.E."/>
            <person name="Sorensen J.L."/>
            <person name="Fitzpatrick D.A."/>
            <person name="Frisvad J.C."/>
            <person name="Nielsen K.L."/>
        </authorList>
    </citation>
    <scope>NUCLEOTIDE SEQUENCE</scope>
    <source>
        <strain evidence="2">IBT 30761</strain>
    </source>
</reference>
<proteinExistence type="predicted"/>
<dbReference type="OrthoDB" id="5415522at2759"/>
<sequence>MLPESLLTIQGSHYCARDYGPSARNSNTYHHPNLDGSYSYSSPNRSTYYNNGKGYPNYTPPSGSSGSSDKK</sequence>
<dbReference type="RefSeq" id="XP_056475209.1">
    <property type="nucleotide sequence ID" value="XM_056619050.1"/>
</dbReference>
<protein>
    <submittedName>
        <fullName evidence="2">Uncharacterized protein</fullName>
    </submittedName>
</protein>
<reference evidence="2" key="1">
    <citation type="submission" date="2022-11" db="EMBL/GenBank/DDBJ databases">
        <authorList>
            <person name="Petersen C."/>
        </authorList>
    </citation>
    <scope>NUCLEOTIDE SEQUENCE</scope>
    <source>
        <strain evidence="2">IBT 30761</strain>
    </source>
</reference>
<dbReference type="Proteomes" id="UP001149074">
    <property type="component" value="Unassembled WGS sequence"/>
</dbReference>
<evidence type="ECO:0000313" key="3">
    <source>
        <dbReference type="Proteomes" id="UP001149074"/>
    </source>
</evidence>
<accession>A0A9W9KAY9</accession>
<feature type="compositionally biased region" description="Polar residues" evidence="1">
    <location>
        <begin position="23"/>
        <end position="50"/>
    </location>
</feature>
<keyword evidence="3" id="KW-1185">Reference proteome</keyword>
<gene>
    <name evidence="2" type="ORF">N7532_006556</name>
</gene>
<name>A0A9W9KAY9_9EURO</name>